<protein>
    <recommendedName>
        <fullName evidence="3">Transposase (putative) gypsy type domain-containing protein</fullName>
    </recommendedName>
</protein>
<dbReference type="EMBL" id="CAMAPE010000019">
    <property type="protein sequence ID" value="CAH9086354.1"/>
    <property type="molecule type" value="Genomic_DNA"/>
</dbReference>
<evidence type="ECO:0000313" key="4">
    <source>
        <dbReference type="EMBL" id="CAH9086354.1"/>
    </source>
</evidence>
<name>A0A9P1E8B1_CUSEU</name>
<feature type="domain" description="Transposase (putative) gypsy type" evidence="3">
    <location>
        <begin position="197"/>
        <end position="257"/>
    </location>
</feature>
<dbReference type="OrthoDB" id="671678at2759"/>
<dbReference type="AlphaFoldDB" id="A0A9P1E8B1"/>
<evidence type="ECO:0000259" key="3">
    <source>
        <dbReference type="Pfam" id="PF04195"/>
    </source>
</evidence>
<keyword evidence="5" id="KW-1185">Reference proteome</keyword>
<accession>A0A9P1E8B1</accession>
<comment type="caution">
    <text evidence="4">The sequence shown here is derived from an EMBL/GenBank/DDBJ whole genome shotgun (WGS) entry which is preliminary data.</text>
</comment>
<dbReference type="PANTHER" id="PTHR33026">
    <property type="entry name" value="OS06G0360600 PROTEIN"/>
    <property type="match status" value="1"/>
</dbReference>
<sequence>MSSQSDSQDISRTPSMEDEGISDVESSSGQPSDCGDAALATEVQKDLTAEAEAEEFERTAEDEELALAVQVAEEEEEKERAKVTVAVLPPRGAGEASTSRLLNAVPIRVSPGMKKRKTKAAPQKKAKTVDHGGPVDLPEGYSFLDTAALEIKSQADRADIYITQLHVGPSAVVVEPGPDDVLSRPPEGCIDVHVFSVSMGLRFPLHPFLREYLRYTGLAPCQLTPNSHSYITGFVNLCKLRKVTPSLELFFQSFNLCRGGHTNAEGYANLQQVAQFKLFTEAPSSNKGWRERWCYIRLADSPFPRELRNRFRRHVKAKSAALEKDGLEIAKILEGREKNVTIKECTLEEDLYALGFLRYRFIGETDEKYPLYDKAFVGAGGSRMNANALFAKRKGKTQQKEKGPSSQKPVDALFPKAIEPSAGDAHAAVGTGGSKAEAAAKKKRGDKGVEPPTKKQKGVVGAVGEAAPLIVIDDMPAVDEPLASVPPKDPVNPPRAESPREIRQLSFAPGASLMHGTVEPKAFLRGITSKMDREVFETYDDDALENRILRSSLTACIALGEQARRCEERRLHEAAQDKKVEGLIRKNSEAVKHAAQLEEALREAKAAAEKAKADGIAEGKAEAERAAAEAAKKAADEAQTAKERAAAEARGEAVAEFLAEGWRAEGHKEWVASVVAASVDAWVEGPGVDWLTDRGDAYYQGGEFFTQHLIYRRLARHFGVSLEQFDPSVYGLPPLQPDVRVPLPPGEERPTIYDSVMMGGDGVGAVGGDAAGEEVSSKAVVEDAPGDNEAEAAEKIIT</sequence>
<organism evidence="4 5">
    <name type="scientific">Cuscuta europaea</name>
    <name type="common">European dodder</name>
    <dbReference type="NCBI Taxonomy" id="41803"/>
    <lineage>
        <taxon>Eukaryota</taxon>
        <taxon>Viridiplantae</taxon>
        <taxon>Streptophyta</taxon>
        <taxon>Embryophyta</taxon>
        <taxon>Tracheophyta</taxon>
        <taxon>Spermatophyta</taxon>
        <taxon>Magnoliopsida</taxon>
        <taxon>eudicotyledons</taxon>
        <taxon>Gunneridae</taxon>
        <taxon>Pentapetalae</taxon>
        <taxon>asterids</taxon>
        <taxon>lamiids</taxon>
        <taxon>Solanales</taxon>
        <taxon>Convolvulaceae</taxon>
        <taxon>Cuscuteae</taxon>
        <taxon>Cuscuta</taxon>
        <taxon>Cuscuta subgen. Cuscuta</taxon>
    </lineage>
</organism>
<feature type="region of interest" description="Disordered" evidence="2">
    <location>
        <begin position="423"/>
        <end position="460"/>
    </location>
</feature>
<evidence type="ECO:0000313" key="5">
    <source>
        <dbReference type="Proteomes" id="UP001152484"/>
    </source>
</evidence>
<feature type="region of interest" description="Disordered" evidence="2">
    <location>
        <begin position="112"/>
        <end position="132"/>
    </location>
</feature>
<dbReference type="Pfam" id="PF04195">
    <property type="entry name" value="Transposase_28"/>
    <property type="match status" value="1"/>
</dbReference>
<keyword evidence="1" id="KW-0175">Coiled coil</keyword>
<feature type="region of interest" description="Disordered" evidence="2">
    <location>
        <begin position="1"/>
        <end position="37"/>
    </location>
</feature>
<evidence type="ECO:0000256" key="1">
    <source>
        <dbReference type="SAM" id="Coils"/>
    </source>
</evidence>
<reference evidence="4" key="1">
    <citation type="submission" date="2022-07" db="EMBL/GenBank/DDBJ databases">
        <authorList>
            <person name="Macas J."/>
            <person name="Novak P."/>
            <person name="Neumann P."/>
        </authorList>
    </citation>
    <scope>NUCLEOTIDE SEQUENCE</scope>
</reference>
<dbReference type="InterPro" id="IPR007321">
    <property type="entry name" value="Transposase_28"/>
</dbReference>
<gene>
    <name evidence="4" type="ORF">CEURO_LOCUS9598</name>
</gene>
<feature type="compositionally biased region" description="Polar residues" evidence="2">
    <location>
        <begin position="1"/>
        <end position="14"/>
    </location>
</feature>
<feature type="region of interest" description="Disordered" evidence="2">
    <location>
        <begin position="778"/>
        <end position="798"/>
    </location>
</feature>
<feature type="coiled-coil region" evidence="1">
    <location>
        <begin position="580"/>
        <end position="648"/>
    </location>
</feature>
<feature type="compositionally biased region" description="Basic residues" evidence="2">
    <location>
        <begin position="113"/>
        <end position="126"/>
    </location>
</feature>
<proteinExistence type="predicted"/>
<dbReference type="PANTHER" id="PTHR33026:SF7">
    <property type="entry name" value="OS03G0100275 PROTEIN"/>
    <property type="match status" value="1"/>
</dbReference>
<evidence type="ECO:0000256" key="2">
    <source>
        <dbReference type="SAM" id="MobiDB-lite"/>
    </source>
</evidence>
<dbReference type="Proteomes" id="UP001152484">
    <property type="component" value="Unassembled WGS sequence"/>
</dbReference>